<reference evidence="9 10" key="1">
    <citation type="submission" date="2018-11" db="EMBL/GenBank/DDBJ databases">
        <title>Genome sequencing and assembly of Anaerosphaera sp. nov., GS7-6-2.</title>
        <authorList>
            <person name="Rettenmaier R."/>
            <person name="Liebl W."/>
            <person name="Zverlov V."/>
        </authorList>
    </citation>
    <scope>NUCLEOTIDE SEQUENCE [LARGE SCALE GENOMIC DNA]</scope>
    <source>
        <strain evidence="9 10">GS7-6-2</strain>
    </source>
</reference>
<comment type="caution">
    <text evidence="9">The sequence shown here is derived from an EMBL/GenBank/DDBJ whole genome shotgun (WGS) entry which is preliminary data.</text>
</comment>
<evidence type="ECO:0000256" key="7">
    <source>
        <dbReference type="ARBA" id="ARBA00047937"/>
    </source>
</evidence>
<dbReference type="AlphaFoldDB" id="A0A437S8A5"/>
<keyword evidence="5 8" id="KW-0648">Protein biosynthesis</keyword>
<dbReference type="GO" id="GO:0004820">
    <property type="term" value="F:glycine-tRNA ligase activity"/>
    <property type="evidence" value="ECO:0007669"/>
    <property type="project" value="UniProtKB-UniRule"/>
</dbReference>
<name>A0A437S8A5_9FIRM</name>
<dbReference type="GO" id="GO:0140096">
    <property type="term" value="F:catalytic activity, acting on a protein"/>
    <property type="evidence" value="ECO:0007669"/>
    <property type="project" value="UniProtKB-ARBA"/>
</dbReference>
<evidence type="ECO:0000256" key="6">
    <source>
        <dbReference type="ARBA" id="ARBA00023146"/>
    </source>
</evidence>
<evidence type="ECO:0000256" key="8">
    <source>
        <dbReference type="HAMAP-Rule" id="MF_00254"/>
    </source>
</evidence>
<protein>
    <recommendedName>
        <fullName evidence="8">Glycine--tRNA ligase alpha subunit</fullName>
        <ecNumber evidence="8">6.1.1.14</ecNumber>
    </recommendedName>
    <alternativeName>
        <fullName evidence="8">Glycyl-tRNA synthetase alpha subunit</fullName>
        <shortName evidence="8">GlyRS</shortName>
    </alternativeName>
</protein>
<keyword evidence="2 8" id="KW-0436">Ligase</keyword>
<accession>A0A437S8A5</accession>
<dbReference type="GO" id="GO:0005524">
    <property type="term" value="F:ATP binding"/>
    <property type="evidence" value="ECO:0007669"/>
    <property type="project" value="UniProtKB-UniRule"/>
</dbReference>
<keyword evidence="3 8" id="KW-0547">Nucleotide-binding</keyword>
<evidence type="ECO:0000256" key="3">
    <source>
        <dbReference type="ARBA" id="ARBA00022741"/>
    </source>
</evidence>
<sequence length="295" mass="34272">MYFQDLIQSLQSYWKDKGCVIMQPYDIEKGAGTMNPSTFLKALGPEPWRTCYVEPSRRPADGRYGENPNRLYQHHQMQVILKPSPENIQELYLESLEAIGIDPLKHDIRFVEDNWESPTLGAWGLGWEVWLDGMEITQFTYFQQVGSVNCELESAELTYGLERISMYLQDVNSVYDIKWNEYLTYGDVFKMSEYENSLYSFELADIDMLKNLFSIYEKEAIRIIENELVLPAYDYCLKCSHAFNVLDSRGAISVSERTNYISRVRNIAKAVALQYLKEREEMGFPLLKTGGNNNE</sequence>
<dbReference type="NCBIfam" id="NF006827">
    <property type="entry name" value="PRK09348.1"/>
    <property type="match status" value="1"/>
</dbReference>
<dbReference type="Proteomes" id="UP000288812">
    <property type="component" value="Unassembled WGS sequence"/>
</dbReference>
<comment type="subunit">
    <text evidence="8">Tetramer of two alpha and two beta subunits.</text>
</comment>
<dbReference type="CDD" id="cd00733">
    <property type="entry name" value="GlyRS_alpha_core"/>
    <property type="match status" value="1"/>
</dbReference>
<evidence type="ECO:0000313" key="9">
    <source>
        <dbReference type="EMBL" id="RVU55320.1"/>
    </source>
</evidence>
<dbReference type="GO" id="GO:0016740">
    <property type="term" value="F:transferase activity"/>
    <property type="evidence" value="ECO:0007669"/>
    <property type="project" value="UniProtKB-ARBA"/>
</dbReference>
<dbReference type="Pfam" id="PF02091">
    <property type="entry name" value="tRNA-synt_2e"/>
    <property type="match status" value="1"/>
</dbReference>
<comment type="subcellular location">
    <subcellularLocation>
        <location evidence="8">Cytoplasm</location>
    </subcellularLocation>
</comment>
<dbReference type="InterPro" id="IPR002310">
    <property type="entry name" value="Gly-tRNA_ligase_asu"/>
</dbReference>
<dbReference type="PRINTS" id="PR01044">
    <property type="entry name" value="TRNASYNTHGA"/>
</dbReference>
<proteinExistence type="inferred from homology"/>
<dbReference type="Gene3D" id="1.20.58.180">
    <property type="entry name" value="Class II aaRS and biotin synthetases, domain 2"/>
    <property type="match status" value="1"/>
</dbReference>
<dbReference type="EC" id="6.1.1.14" evidence="8"/>
<dbReference type="NCBIfam" id="TIGR00388">
    <property type="entry name" value="glyQ"/>
    <property type="match status" value="1"/>
</dbReference>
<dbReference type="InterPro" id="IPR006194">
    <property type="entry name" value="Gly-tRNA-synth_heterodimer"/>
</dbReference>
<evidence type="ECO:0000256" key="5">
    <source>
        <dbReference type="ARBA" id="ARBA00022917"/>
    </source>
</evidence>
<keyword evidence="10" id="KW-1185">Reference proteome</keyword>
<dbReference type="GO" id="GO:0005829">
    <property type="term" value="C:cytosol"/>
    <property type="evidence" value="ECO:0007669"/>
    <property type="project" value="TreeGrafter"/>
</dbReference>
<dbReference type="HAMAP" id="MF_00254">
    <property type="entry name" value="Gly_tRNA_synth_alpha"/>
    <property type="match status" value="1"/>
</dbReference>
<dbReference type="RefSeq" id="WP_127723821.1">
    <property type="nucleotide sequence ID" value="NZ_RLIH01000003.1"/>
</dbReference>
<keyword evidence="8" id="KW-0963">Cytoplasm</keyword>
<dbReference type="GO" id="GO:0006426">
    <property type="term" value="P:glycyl-tRNA aminoacylation"/>
    <property type="evidence" value="ECO:0007669"/>
    <property type="project" value="UniProtKB-UniRule"/>
</dbReference>
<dbReference type="PANTHER" id="PTHR30075">
    <property type="entry name" value="GLYCYL-TRNA SYNTHETASE"/>
    <property type="match status" value="1"/>
</dbReference>
<evidence type="ECO:0000313" key="10">
    <source>
        <dbReference type="Proteomes" id="UP000288812"/>
    </source>
</evidence>
<gene>
    <name evidence="8 9" type="primary">glyQ</name>
    <name evidence="9" type="ORF">EF514_03355</name>
</gene>
<keyword evidence="6 8" id="KW-0030">Aminoacyl-tRNA synthetase</keyword>
<evidence type="ECO:0000256" key="1">
    <source>
        <dbReference type="ARBA" id="ARBA00008226"/>
    </source>
</evidence>
<evidence type="ECO:0000256" key="4">
    <source>
        <dbReference type="ARBA" id="ARBA00022840"/>
    </source>
</evidence>
<dbReference type="OrthoDB" id="9802183at2"/>
<evidence type="ECO:0000256" key="2">
    <source>
        <dbReference type="ARBA" id="ARBA00022598"/>
    </source>
</evidence>
<comment type="catalytic activity">
    <reaction evidence="7 8">
        <text>tRNA(Gly) + glycine + ATP = glycyl-tRNA(Gly) + AMP + diphosphate</text>
        <dbReference type="Rhea" id="RHEA:16013"/>
        <dbReference type="Rhea" id="RHEA-COMP:9664"/>
        <dbReference type="Rhea" id="RHEA-COMP:9683"/>
        <dbReference type="ChEBI" id="CHEBI:30616"/>
        <dbReference type="ChEBI" id="CHEBI:33019"/>
        <dbReference type="ChEBI" id="CHEBI:57305"/>
        <dbReference type="ChEBI" id="CHEBI:78442"/>
        <dbReference type="ChEBI" id="CHEBI:78522"/>
        <dbReference type="ChEBI" id="CHEBI:456215"/>
        <dbReference type="EC" id="6.1.1.14"/>
    </reaction>
</comment>
<dbReference type="PROSITE" id="PS50861">
    <property type="entry name" value="AA_TRNA_LIGASE_II_GLYAB"/>
    <property type="match status" value="1"/>
</dbReference>
<dbReference type="Gene3D" id="3.30.930.10">
    <property type="entry name" value="Bira Bifunctional Protein, Domain 2"/>
    <property type="match status" value="1"/>
</dbReference>
<comment type="similarity">
    <text evidence="1 8">Belongs to the class-II aminoacyl-tRNA synthetase family.</text>
</comment>
<keyword evidence="4 8" id="KW-0067">ATP-binding</keyword>
<dbReference type="PANTHER" id="PTHR30075:SF2">
    <property type="entry name" value="GLYCINE--TRNA LIGASE, CHLOROPLASTIC_MITOCHONDRIAL 2"/>
    <property type="match status" value="1"/>
</dbReference>
<dbReference type="SUPFAM" id="SSF55681">
    <property type="entry name" value="Class II aaRS and biotin synthetases"/>
    <property type="match status" value="1"/>
</dbReference>
<dbReference type="EMBL" id="RLIH01000003">
    <property type="protein sequence ID" value="RVU55320.1"/>
    <property type="molecule type" value="Genomic_DNA"/>
</dbReference>
<dbReference type="InterPro" id="IPR045864">
    <property type="entry name" value="aa-tRNA-synth_II/BPL/LPL"/>
</dbReference>
<dbReference type="FunFam" id="3.30.930.10:FF:000006">
    <property type="entry name" value="Glycine--tRNA ligase alpha subunit"/>
    <property type="match status" value="1"/>
</dbReference>
<organism evidence="9 10">
    <name type="scientific">Anaerosphaera multitolerans</name>
    <dbReference type="NCBI Taxonomy" id="2487351"/>
    <lineage>
        <taxon>Bacteria</taxon>
        <taxon>Bacillati</taxon>
        <taxon>Bacillota</taxon>
        <taxon>Tissierellia</taxon>
        <taxon>Tissierellales</taxon>
        <taxon>Peptoniphilaceae</taxon>
        <taxon>Anaerosphaera</taxon>
    </lineage>
</organism>